<feature type="compositionally biased region" description="Acidic residues" evidence="6">
    <location>
        <begin position="146"/>
        <end position="163"/>
    </location>
</feature>
<feature type="compositionally biased region" description="Basic and acidic residues" evidence="6">
    <location>
        <begin position="171"/>
        <end position="189"/>
    </location>
</feature>
<evidence type="ECO:0000256" key="6">
    <source>
        <dbReference type="SAM" id="MobiDB-lite"/>
    </source>
</evidence>
<dbReference type="OrthoDB" id="440424at2759"/>
<keyword evidence="5 7" id="KW-0472">Membrane</keyword>
<dbReference type="Pfam" id="PF06140">
    <property type="entry name" value="Ifi-6-16"/>
    <property type="match status" value="1"/>
</dbReference>
<evidence type="ECO:0000256" key="4">
    <source>
        <dbReference type="ARBA" id="ARBA00022989"/>
    </source>
</evidence>
<dbReference type="InterPro" id="IPR038213">
    <property type="entry name" value="IFI6/IFI27-like_sf"/>
</dbReference>
<organism evidence="8 9">
    <name type="scientific">Cristinia sonorae</name>
    <dbReference type="NCBI Taxonomy" id="1940300"/>
    <lineage>
        <taxon>Eukaryota</taxon>
        <taxon>Fungi</taxon>
        <taxon>Dikarya</taxon>
        <taxon>Basidiomycota</taxon>
        <taxon>Agaricomycotina</taxon>
        <taxon>Agaricomycetes</taxon>
        <taxon>Agaricomycetidae</taxon>
        <taxon>Agaricales</taxon>
        <taxon>Pleurotineae</taxon>
        <taxon>Stephanosporaceae</taxon>
        <taxon>Cristinia</taxon>
    </lineage>
</organism>
<evidence type="ECO:0000256" key="5">
    <source>
        <dbReference type="ARBA" id="ARBA00023136"/>
    </source>
</evidence>
<dbReference type="InterPro" id="IPR009311">
    <property type="entry name" value="IFI6/IFI27-like"/>
</dbReference>
<protein>
    <submittedName>
        <fullName evidence="8">Uncharacterized protein</fullName>
    </submittedName>
</protein>
<name>A0A8K0UHY1_9AGAR</name>
<feature type="transmembrane region" description="Helical" evidence="7">
    <location>
        <begin position="12"/>
        <end position="37"/>
    </location>
</feature>
<comment type="similarity">
    <text evidence="2">Belongs to the IFI6/IFI27 family.</text>
</comment>
<accession>A0A8K0UHY1</accession>
<evidence type="ECO:0000256" key="7">
    <source>
        <dbReference type="SAM" id="Phobius"/>
    </source>
</evidence>
<keyword evidence="9" id="KW-1185">Reference proteome</keyword>
<comment type="caution">
    <text evidence="8">The sequence shown here is derived from an EMBL/GenBank/DDBJ whole genome shotgun (WGS) entry which is preliminary data.</text>
</comment>
<dbReference type="Proteomes" id="UP000813824">
    <property type="component" value="Unassembled WGS sequence"/>
</dbReference>
<reference evidence="8" key="1">
    <citation type="journal article" date="2021" name="New Phytol.">
        <title>Evolutionary innovations through gain and loss of genes in the ectomycorrhizal Boletales.</title>
        <authorList>
            <person name="Wu G."/>
            <person name="Miyauchi S."/>
            <person name="Morin E."/>
            <person name="Kuo A."/>
            <person name="Drula E."/>
            <person name="Varga T."/>
            <person name="Kohler A."/>
            <person name="Feng B."/>
            <person name="Cao Y."/>
            <person name="Lipzen A."/>
            <person name="Daum C."/>
            <person name="Hundley H."/>
            <person name="Pangilinan J."/>
            <person name="Johnson J."/>
            <person name="Barry K."/>
            <person name="LaButti K."/>
            <person name="Ng V."/>
            <person name="Ahrendt S."/>
            <person name="Min B."/>
            <person name="Choi I.G."/>
            <person name="Park H."/>
            <person name="Plett J.M."/>
            <person name="Magnuson J."/>
            <person name="Spatafora J.W."/>
            <person name="Nagy L.G."/>
            <person name="Henrissat B."/>
            <person name="Grigoriev I.V."/>
            <person name="Yang Z.L."/>
            <person name="Xu J."/>
            <person name="Martin F.M."/>
        </authorList>
    </citation>
    <scope>NUCLEOTIDE SEQUENCE</scope>
    <source>
        <strain evidence="8">KKN 215</strain>
    </source>
</reference>
<feature type="compositionally biased region" description="Gly residues" evidence="6">
    <location>
        <begin position="104"/>
        <end position="124"/>
    </location>
</feature>
<feature type="transmembrane region" description="Helical" evidence="7">
    <location>
        <begin position="43"/>
        <end position="66"/>
    </location>
</feature>
<dbReference type="AlphaFoldDB" id="A0A8K0UHY1"/>
<keyword evidence="3 7" id="KW-0812">Transmembrane</keyword>
<evidence type="ECO:0000313" key="8">
    <source>
        <dbReference type="EMBL" id="KAH8085995.1"/>
    </source>
</evidence>
<comment type="subcellular location">
    <subcellularLocation>
        <location evidence="1">Membrane</location>
        <topology evidence="1">Multi-pass membrane protein</topology>
    </subcellularLocation>
</comment>
<dbReference type="EMBL" id="JAEVFJ010000043">
    <property type="protein sequence ID" value="KAH8085995.1"/>
    <property type="molecule type" value="Genomic_DNA"/>
</dbReference>
<evidence type="ECO:0000256" key="3">
    <source>
        <dbReference type="ARBA" id="ARBA00022692"/>
    </source>
</evidence>
<proteinExistence type="inferred from homology"/>
<dbReference type="GO" id="GO:0016020">
    <property type="term" value="C:membrane"/>
    <property type="evidence" value="ECO:0007669"/>
    <property type="project" value="UniProtKB-SubCell"/>
</dbReference>
<gene>
    <name evidence="8" type="ORF">BXZ70DRAFT_556654</name>
</gene>
<feature type="compositionally biased region" description="Basic and acidic residues" evidence="6">
    <location>
        <begin position="135"/>
        <end position="145"/>
    </location>
</feature>
<evidence type="ECO:0000256" key="1">
    <source>
        <dbReference type="ARBA" id="ARBA00004141"/>
    </source>
</evidence>
<feature type="region of interest" description="Disordered" evidence="6">
    <location>
        <begin position="104"/>
        <end position="189"/>
    </location>
</feature>
<evidence type="ECO:0000313" key="9">
    <source>
        <dbReference type="Proteomes" id="UP000813824"/>
    </source>
</evidence>
<dbReference type="Gene3D" id="6.10.110.10">
    <property type="match status" value="1"/>
</dbReference>
<evidence type="ECO:0000256" key="2">
    <source>
        <dbReference type="ARBA" id="ARBA00007262"/>
    </source>
</evidence>
<sequence length="189" mass="18056">MPLDSSTRAAVVGGATIIGGCILAPIVAPAALSIIGFGAAGPVAGSIAAGIQAGFGGVVTAGGWFATAQSVAMGGALPVVGHTIAASVSATTAFLATRNNDGGGDGGAGDGNGGGNGGNGGGDGSDGKRRKRKVGGREDGGRAANDDGDDGSSDSDLDSDDDAPPPPYPRAPRESIEKRLAAACTRDRP</sequence>
<keyword evidence="4 7" id="KW-1133">Transmembrane helix</keyword>